<keyword evidence="4" id="KW-0732">Signal</keyword>
<name>A0A9X0AZG6_9HELO</name>
<evidence type="ECO:0000256" key="1">
    <source>
        <dbReference type="ARBA" id="ARBA00005964"/>
    </source>
</evidence>
<keyword evidence="7" id="KW-1185">Reference proteome</keyword>
<sequence length="167" mass="17999">MYQLSQLLWRSPAFLVAGIVSITSTATASPAPEVIFSKSEVTYRGILSNEIEHFHNVKYAADTSGPNRFVPPKPFTPPAGTIIDASLPGPACPQIKDPMPPFFSPVEEISEDCLHLHITRPSGLDLNSKSNLPVVVYNAEGGAIKGSNHDEHISPENLISLSPTVNQ</sequence>
<dbReference type="PANTHER" id="PTHR43142:SF1">
    <property type="entry name" value="CARBOXYLIC ESTER HYDROLASE"/>
    <property type="match status" value="1"/>
</dbReference>
<evidence type="ECO:0000313" key="7">
    <source>
        <dbReference type="Proteomes" id="UP001152300"/>
    </source>
</evidence>
<evidence type="ECO:0000256" key="3">
    <source>
        <dbReference type="SAM" id="MobiDB-lite"/>
    </source>
</evidence>
<keyword evidence="2" id="KW-0378">Hydrolase</keyword>
<dbReference type="InterPro" id="IPR002018">
    <property type="entry name" value="CarbesteraseB"/>
</dbReference>
<feature type="domain" description="Carboxylesterase type B" evidence="5">
    <location>
        <begin position="50"/>
        <end position="159"/>
    </location>
</feature>
<feature type="chain" id="PRO_5040998130" description="Carboxylesterase type B domain-containing protein" evidence="4">
    <location>
        <begin position="29"/>
        <end position="167"/>
    </location>
</feature>
<dbReference type="AlphaFoldDB" id="A0A9X0AZG6"/>
<dbReference type="Gene3D" id="3.40.50.1820">
    <property type="entry name" value="alpha/beta hydrolase"/>
    <property type="match status" value="1"/>
</dbReference>
<dbReference type="EMBL" id="JAPEIS010000001">
    <property type="protein sequence ID" value="KAJ8071560.1"/>
    <property type="molecule type" value="Genomic_DNA"/>
</dbReference>
<comment type="caution">
    <text evidence="6">The sequence shown here is derived from an EMBL/GenBank/DDBJ whole genome shotgun (WGS) entry which is preliminary data.</text>
</comment>
<dbReference type="Pfam" id="PF00135">
    <property type="entry name" value="COesterase"/>
    <property type="match status" value="1"/>
</dbReference>
<evidence type="ECO:0000256" key="2">
    <source>
        <dbReference type="ARBA" id="ARBA00022801"/>
    </source>
</evidence>
<feature type="signal peptide" evidence="4">
    <location>
        <begin position="1"/>
        <end position="28"/>
    </location>
</feature>
<protein>
    <recommendedName>
        <fullName evidence="5">Carboxylesterase type B domain-containing protein</fullName>
    </recommendedName>
</protein>
<dbReference type="PANTHER" id="PTHR43142">
    <property type="entry name" value="CARBOXYLIC ESTER HYDROLASE"/>
    <property type="match status" value="1"/>
</dbReference>
<evidence type="ECO:0000256" key="4">
    <source>
        <dbReference type="SAM" id="SignalP"/>
    </source>
</evidence>
<evidence type="ECO:0000313" key="6">
    <source>
        <dbReference type="EMBL" id="KAJ8071560.1"/>
    </source>
</evidence>
<dbReference type="GO" id="GO:0016787">
    <property type="term" value="F:hydrolase activity"/>
    <property type="evidence" value="ECO:0007669"/>
    <property type="project" value="UniProtKB-KW"/>
</dbReference>
<organism evidence="6 7">
    <name type="scientific">Sclerotinia nivalis</name>
    <dbReference type="NCBI Taxonomy" id="352851"/>
    <lineage>
        <taxon>Eukaryota</taxon>
        <taxon>Fungi</taxon>
        <taxon>Dikarya</taxon>
        <taxon>Ascomycota</taxon>
        <taxon>Pezizomycotina</taxon>
        <taxon>Leotiomycetes</taxon>
        <taxon>Helotiales</taxon>
        <taxon>Sclerotiniaceae</taxon>
        <taxon>Sclerotinia</taxon>
    </lineage>
</organism>
<dbReference type="Proteomes" id="UP001152300">
    <property type="component" value="Unassembled WGS sequence"/>
</dbReference>
<comment type="similarity">
    <text evidence="1">Belongs to the type-B carboxylesterase/lipase family.</text>
</comment>
<accession>A0A9X0AZG6</accession>
<reference evidence="6" key="1">
    <citation type="submission" date="2022-11" db="EMBL/GenBank/DDBJ databases">
        <title>Genome Resource of Sclerotinia nivalis Strain SnTB1, a Plant Pathogen Isolated from American Ginseng.</title>
        <authorList>
            <person name="Fan S."/>
        </authorList>
    </citation>
    <scope>NUCLEOTIDE SEQUENCE</scope>
    <source>
        <strain evidence="6">SnTB1</strain>
    </source>
</reference>
<dbReference type="InterPro" id="IPR029058">
    <property type="entry name" value="AB_hydrolase_fold"/>
</dbReference>
<dbReference type="OrthoDB" id="408631at2759"/>
<gene>
    <name evidence="6" type="ORF">OCU04_001873</name>
</gene>
<evidence type="ECO:0000259" key="5">
    <source>
        <dbReference type="Pfam" id="PF00135"/>
    </source>
</evidence>
<proteinExistence type="inferred from homology"/>
<feature type="region of interest" description="Disordered" evidence="3">
    <location>
        <begin position="146"/>
        <end position="167"/>
    </location>
</feature>
<feature type="compositionally biased region" description="Polar residues" evidence="3">
    <location>
        <begin position="157"/>
        <end position="167"/>
    </location>
</feature>
<dbReference type="SUPFAM" id="SSF53474">
    <property type="entry name" value="alpha/beta-Hydrolases"/>
    <property type="match status" value="1"/>
</dbReference>